<dbReference type="InterPro" id="IPR038765">
    <property type="entry name" value="Papain-like_cys_pep_sf"/>
</dbReference>
<dbReference type="FunFam" id="3.90.70.10:FF:000119">
    <property type="entry name" value="Ubiquitin specific peptidase 36"/>
    <property type="match status" value="1"/>
</dbReference>
<dbReference type="SUPFAM" id="SSF54001">
    <property type="entry name" value="Cysteine proteinases"/>
    <property type="match status" value="1"/>
</dbReference>
<feature type="domain" description="USP" evidence="1">
    <location>
        <begin position="28"/>
        <end position="328"/>
    </location>
</feature>
<dbReference type="Proteomes" id="UP000531938">
    <property type="component" value="Unassembled WGS sequence"/>
</dbReference>
<comment type="caution">
    <text evidence="2">The sequence shown here is derived from an EMBL/GenBank/DDBJ whole genome shotgun (WGS) entry which is preliminary data.</text>
</comment>
<keyword evidence="3" id="KW-1185">Reference proteome</keyword>
<dbReference type="InterPro" id="IPR050164">
    <property type="entry name" value="Peptidase_C19"/>
</dbReference>
<dbReference type="PROSITE" id="PS50235">
    <property type="entry name" value="USP_3"/>
    <property type="match status" value="1"/>
</dbReference>
<feature type="non-terminal residue" evidence="2">
    <location>
        <position position="1"/>
    </location>
</feature>
<dbReference type="InterPro" id="IPR001394">
    <property type="entry name" value="Peptidase_C19_UCH"/>
</dbReference>
<dbReference type="Gene3D" id="3.90.70.10">
    <property type="entry name" value="Cysteine proteinases"/>
    <property type="match status" value="1"/>
</dbReference>
<protein>
    <submittedName>
        <fullName evidence="2">UBP42 hydrolase</fullName>
    </submittedName>
</protein>
<dbReference type="GO" id="GO:0005829">
    <property type="term" value="C:cytosol"/>
    <property type="evidence" value="ECO:0007669"/>
    <property type="project" value="TreeGrafter"/>
</dbReference>
<dbReference type="PANTHER" id="PTHR24006:SF727">
    <property type="entry name" value="UBIQUITIN CARBOXYL-TERMINAL HYDROLASE 42"/>
    <property type="match status" value="1"/>
</dbReference>
<proteinExistence type="predicted"/>
<evidence type="ECO:0000313" key="2">
    <source>
        <dbReference type="EMBL" id="NWY07465.1"/>
    </source>
</evidence>
<dbReference type="GO" id="GO:0005634">
    <property type="term" value="C:nucleus"/>
    <property type="evidence" value="ECO:0007669"/>
    <property type="project" value="TreeGrafter"/>
</dbReference>
<reference evidence="2 3" key="1">
    <citation type="submission" date="2019-09" db="EMBL/GenBank/DDBJ databases">
        <title>Bird 10,000 Genomes (B10K) Project - Family phase.</title>
        <authorList>
            <person name="Zhang G."/>
        </authorList>
    </citation>
    <scope>NUCLEOTIDE SEQUENCE [LARGE SCALE GENOMIC DNA]</scope>
    <source>
        <strain evidence="2">B10K-MSB-03</strain>
    </source>
</reference>
<dbReference type="GO" id="GO:0042981">
    <property type="term" value="P:regulation of apoptotic process"/>
    <property type="evidence" value="ECO:0007669"/>
    <property type="project" value="TreeGrafter"/>
</dbReference>
<evidence type="ECO:0000313" key="3">
    <source>
        <dbReference type="Proteomes" id="UP000531938"/>
    </source>
</evidence>
<dbReference type="PANTHER" id="PTHR24006">
    <property type="entry name" value="UBIQUITIN CARBOXYL-TERMINAL HYDROLASE"/>
    <property type="match status" value="1"/>
</dbReference>
<gene>
    <name evidence="2" type="primary">Usp42_1</name>
    <name evidence="2" type="ORF">NOTORN_R12771</name>
</gene>
<accession>A0A7K7BH11</accession>
<dbReference type="GO" id="GO:0004843">
    <property type="term" value="F:cysteine-type deubiquitinase activity"/>
    <property type="evidence" value="ECO:0007669"/>
    <property type="project" value="InterPro"/>
</dbReference>
<sequence length="328" mass="36529">DGIAPPQRMLFPPEKISVSWRRSRSVGAGLRNLGKTCFLNSVLQCLTYTPPLANYLLSGEHSQSCGEKGFCMLCRMETHIKQVLSQGGGAVAPVAVWNDLRRIGEHFCYGRQEDAHEFLCCTVAAMQTACLNGSSHLDTSLQATTVIHQIFGGFLRSRVTCLSCQAVSESYKGFLNIPLEIEAASSVPGTLEQFVRPKLPDGDNCYKCSKCEKMVPVSKRFSIHRAPKVLTIALKRFADFTSGKISKHVSYPEYLDLRAYMSQPVGEPVLYSLYAVLVHRGASGHAGHYFCFTKASNGRWYEMNDASVELRNMKTVLSQQVYLLFYVR</sequence>
<dbReference type="PROSITE" id="PS00973">
    <property type="entry name" value="USP_2"/>
    <property type="match status" value="1"/>
</dbReference>
<dbReference type="InterPro" id="IPR018200">
    <property type="entry name" value="USP_CS"/>
</dbReference>
<name>A0A7K7BH11_9AVES</name>
<dbReference type="CDD" id="cd02661">
    <property type="entry name" value="Peptidase_C19E"/>
    <property type="match status" value="1"/>
</dbReference>
<keyword evidence="2" id="KW-0378">Hydrolase</keyword>
<evidence type="ECO:0000259" key="1">
    <source>
        <dbReference type="PROSITE" id="PS50235"/>
    </source>
</evidence>
<dbReference type="EMBL" id="VZSH01000402">
    <property type="protein sequence ID" value="NWY07465.1"/>
    <property type="molecule type" value="Genomic_DNA"/>
</dbReference>
<dbReference type="GO" id="GO:0016579">
    <property type="term" value="P:protein deubiquitination"/>
    <property type="evidence" value="ECO:0007669"/>
    <property type="project" value="InterPro"/>
</dbReference>
<dbReference type="InterPro" id="IPR028889">
    <property type="entry name" value="USP"/>
</dbReference>
<feature type="non-terminal residue" evidence="2">
    <location>
        <position position="328"/>
    </location>
</feature>
<dbReference type="Pfam" id="PF00443">
    <property type="entry name" value="UCH"/>
    <property type="match status" value="1"/>
</dbReference>
<organism evidence="2 3">
    <name type="scientific">Nothoprocta ornata</name>
    <dbReference type="NCBI Taxonomy" id="83376"/>
    <lineage>
        <taxon>Eukaryota</taxon>
        <taxon>Metazoa</taxon>
        <taxon>Chordata</taxon>
        <taxon>Craniata</taxon>
        <taxon>Vertebrata</taxon>
        <taxon>Euteleostomi</taxon>
        <taxon>Archelosauria</taxon>
        <taxon>Archosauria</taxon>
        <taxon>Dinosauria</taxon>
        <taxon>Saurischia</taxon>
        <taxon>Theropoda</taxon>
        <taxon>Coelurosauria</taxon>
        <taxon>Aves</taxon>
        <taxon>Palaeognathae</taxon>
        <taxon>Tinamiformes</taxon>
        <taxon>Tinamidae</taxon>
        <taxon>Nothoprocta</taxon>
    </lineage>
</organism>
<dbReference type="AlphaFoldDB" id="A0A7K7BH11"/>